<dbReference type="EMBL" id="BAABCT010000002">
    <property type="protein sequence ID" value="GAA4069670.1"/>
    <property type="molecule type" value="Genomic_DNA"/>
</dbReference>
<gene>
    <name evidence="2" type="ORF">GCM10022389_13590</name>
</gene>
<evidence type="ECO:0000313" key="2">
    <source>
        <dbReference type="EMBL" id="GAA4069670.1"/>
    </source>
</evidence>
<evidence type="ECO:0000256" key="1">
    <source>
        <dbReference type="SAM" id="SignalP"/>
    </source>
</evidence>
<name>A0ABP7VLZ6_9FLAO</name>
<feature type="signal peptide" evidence="1">
    <location>
        <begin position="1"/>
        <end position="20"/>
    </location>
</feature>
<reference evidence="3" key="1">
    <citation type="journal article" date="2019" name="Int. J. Syst. Evol. Microbiol.">
        <title>The Global Catalogue of Microorganisms (GCM) 10K type strain sequencing project: providing services to taxonomists for standard genome sequencing and annotation.</title>
        <authorList>
            <consortium name="The Broad Institute Genomics Platform"/>
            <consortium name="The Broad Institute Genome Sequencing Center for Infectious Disease"/>
            <person name="Wu L."/>
            <person name="Ma J."/>
        </authorList>
    </citation>
    <scope>NUCLEOTIDE SEQUENCE [LARGE SCALE GENOMIC DNA]</scope>
    <source>
        <strain evidence="3">JCM 17069</strain>
    </source>
</reference>
<evidence type="ECO:0000313" key="3">
    <source>
        <dbReference type="Proteomes" id="UP001500367"/>
    </source>
</evidence>
<dbReference type="Pfam" id="PF14092">
    <property type="entry name" value="DUF4270"/>
    <property type="match status" value="1"/>
</dbReference>
<proteinExistence type="predicted"/>
<protein>
    <submittedName>
        <fullName evidence="2">DUF4270 domain-containing protein</fullName>
    </submittedName>
</protein>
<sequence length="538" mass="60042">MKFNFLFKTFIIGLSILFFASCDKDFNELGSEIVGNDNYSLNKEAIDVVAYNQNIGVYRTSDLPINSLGTYTNPIFGKTTANFVSQVQLVTNSPKFYRPSTSIIIDSVYLYVPYFSSVKSTDATTGDSTYELSKDSIFGDKEIDLKVYESNYYLRDNDPATGFQEPQHYYSNQQSDFDSNIGTLLNIDNRNIQDSTATADNSQNSKFKFSDKQIKIYKNIGKPTVAVKERLAPGMLLSLDKGFFRQKIFNAPTGVLFNNNAFENYFRGLYFKVNNATTSPNQGTLAKLNFANGYIRIIYRDNKSDTETTLVRRSLDIKLGGRSVNLITSDWTNPVTSPNTTVGDNKLYLNGMGGSMAVIDLFAGTAGAAKLQDIKDNNWLVNEANLTFTIDNAAMGTAAPEPNRIYLYDLNNKRPLIDYFADLTTANSSKYNKFIYGGIIQKDASKRGTTYKIKITNHIRNLILKDSTNVKLGLVVTESINNPSNVNLFTPFTNDGVTTKFVPAMSVVNPLGTILFGSNPSVPLQQRLKLEVYYTKPD</sequence>
<dbReference type="RefSeq" id="WP_344815972.1">
    <property type="nucleotide sequence ID" value="NZ_BAABCT010000002.1"/>
</dbReference>
<comment type="caution">
    <text evidence="2">The sequence shown here is derived from an EMBL/GenBank/DDBJ whole genome shotgun (WGS) entry which is preliminary data.</text>
</comment>
<feature type="chain" id="PRO_5046224640" evidence="1">
    <location>
        <begin position="21"/>
        <end position="538"/>
    </location>
</feature>
<keyword evidence="1" id="KW-0732">Signal</keyword>
<accession>A0ABP7VLZ6</accession>
<keyword evidence="3" id="KW-1185">Reference proteome</keyword>
<dbReference type="PROSITE" id="PS51257">
    <property type="entry name" value="PROKAR_LIPOPROTEIN"/>
    <property type="match status" value="1"/>
</dbReference>
<organism evidence="2 3">
    <name type="scientific">Flavobacterium cheonanense</name>
    <dbReference type="NCBI Taxonomy" id="706183"/>
    <lineage>
        <taxon>Bacteria</taxon>
        <taxon>Pseudomonadati</taxon>
        <taxon>Bacteroidota</taxon>
        <taxon>Flavobacteriia</taxon>
        <taxon>Flavobacteriales</taxon>
        <taxon>Flavobacteriaceae</taxon>
        <taxon>Flavobacterium</taxon>
    </lineage>
</organism>
<dbReference type="InterPro" id="IPR025366">
    <property type="entry name" value="DUF4270"/>
</dbReference>
<dbReference type="Proteomes" id="UP001500367">
    <property type="component" value="Unassembled WGS sequence"/>
</dbReference>